<accession>A0A1V4KN03</accession>
<protein>
    <submittedName>
        <fullName evidence="1">Uncharacterized protein</fullName>
    </submittedName>
</protein>
<comment type="caution">
    <text evidence="1">The sequence shown here is derived from an EMBL/GenBank/DDBJ whole genome shotgun (WGS) entry which is preliminary data.</text>
</comment>
<gene>
    <name evidence="1" type="ORF">AV530_013937</name>
</gene>
<dbReference type="AlphaFoldDB" id="A0A1V4KN03"/>
<proteinExistence type="predicted"/>
<reference evidence="1 2" key="1">
    <citation type="submission" date="2016-02" db="EMBL/GenBank/DDBJ databases">
        <title>Band-tailed pigeon sequencing and assembly.</title>
        <authorList>
            <person name="Soares A.E."/>
            <person name="Novak B.J."/>
            <person name="Rice E.S."/>
            <person name="O'Connell B."/>
            <person name="Chang D."/>
            <person name="Weber S."/>
            <person name="Shapiro B."/>
        </authorList>
    </citation>
    <scope>NUCLEOTIDE SEQUENCE [LARGE SCALE GENOMIC DNA]</scope>
    <source>
        <strain evidence="1">BTP2013</strain>
        <tissue evidence="1">Blood</tissue>
    </source>
</reference>
<dbReference type="EMBL" id="LSYS01002736">
    <property type="protein sequence ID" value="OPJ85830.1"/>
    <property type="molecule type" value="Genomic_DNA"/>
</dbReference>
<organism evidence="1 2">
    <name type="scientific">Patagioenas fasciata monilis</name>
    <dbReference type="NCBI Taxonomy" id="372326"/>
    <lineage>
        <taxon>Eukaryota</taxon>
        <taxon>Metazoa</taxon>
        <taxon>Chordata</taxon>
        <taxon>Craniata</taxon>
        <taxon>Vertebrata</taxon>
        <taxon>Euteleostomi</taxon>
        <taxon>Archelosauria</taxon>
        <taxon>Archosauria</taxon>
        <taxon>Dinosauria</taxon>
        <taxon>Saurischia</taxon>
        <taxon>Theropoda</taxon>
        <taxon>Coelurosauria</taxon>
        <taxon>Aves</taxon>
        <taxon>Neognathae</taxon>
        <taxon>Neoaves</taxon>
        <taxon>Columbimorphae</taxon>
        <taxon>Columbiformes</taxon>
        <taxon>Columbidae</taxon>
        <taxon>Patagioenas</taxon>
    </lineage>
</organism>
<keyword evidence="2" id="KW-1185">Reference proteome</keyword>
<evidence type="ECO:0000313" key="2">
    <source>
        <dbReference type="Proteomes" id="UP000190648"/>
    </source>
</evidence>
<name>A0A1V4KN03_PATFA</name>
<dbReference type="Proteomes" id="UP000190648">
    <property type="component" value="Unassembled WGS sequence"/>
</dbReference>
<evidence type="ECO:0000313" key="1">
    <source>
        <dbReference type="EMBL" id="OPJ85830.1"/>
    </source>
</evidence>
<sequence length="92" mass="10471">MKTAKRPPEERWDLAETGALKDSCGVMELWSAPPESVTPEQAFPEKVKPEENLQHLCAQAPPFAVWPLMSKLLLEIYHLVHYRNGPLFNSTK</sequence>